<accession>A0AAE0JVL6</accession>
<dbReference type="Proteomes" id="UP001287356">
    <property type="component" value="Unassembled WGS sequence"/>
</dbReference>
<sequence>MSAATTHRPGTGLGRLGPPFLHSDNRSSVAACIADLPASITSRGRTLRPARDLAGYLSSELLPWKLDLISSHLWFAGPRHVPARSLHRHRLARREIVITESPSEHLISDYTVVFVKPLPSYLVCYDFWATHLAADASLHGAACGLLLSYTWLIAYPTDFDIAKELRLLPADLAWSAWTSFVSGFLDHLEALDTASLPSSPTPPPPVVSYRYTYGELRMSRINYLYKFVPSVWDRDNPARGFMPTSMWNKSFLERNVARLLTVFVAISLALSAMQVGLATAQLQQDDFSAFVSASYGFAVASLVLVLLCGGAVLVAAVWHFRYKILRPWRMHVSKQGTQGHNL</sequence>
<protein>
    <submittedName>
        <fullName evidence="2">Uncharacterized protein</fullName>
    </submittedName>
</protein>
<evidence type="ECO:0000313" key="3">
    <source>
        <dbReference type="Proteomes" id="UP001287356"/>
    </source>
</evidence>
<dbReference type="PANTHER" id="PTHR34414">
    <property type="entry name" value="HET DOMAIN-CONTAINING PROTEIN-RELATED"/>
    <property type="match status" value="1"/>
</dbReference>
<feature type="transmembrane region" description="Helical" evidence="1">
    <location>
        <begin position="297"/>
        <end position="320"/>
    </location>
</feature>
<comment type="caution">
    <text evidence="2">The sequence shown here is derived from an EMBL/GenBank/DDBJ whole genome shotgun (WGS) entry which is preliminary data.</text>
</comment>
<feature type="transmembrane region" description="Helical" evidence="1">
    <location>
        <begin position="256"/>
        <end position="277"/>
    </location>
</feature>
<dbReference type="PANTHER" id="PTHR34414:SF1">
    <property type="entry name" value="SUBTILISIN-LIKE SERINE PROTEASE"/>
    <property type="match status" value="1"/>
</dbReference>
<dbReference type="AlphaFoldDB" id="A0AAE0JVL6"/>
<dbReference type="EMBL" id="JAULSN010000009">
    <property type="protein sequence ID" value="KAK3365093.1"/>
    <property type="molecule type" value="Genomic_DNA"/>
</dbReference>
<proteinExistence type="predicted"/>
<dbReference type="InterPro" id="IPR046536">
    <property type="entry name" value="DUF6601"/>
</dbReference>
<evidence type="ECO:0000313" key="2">
    <source>
        <dbReference type="EMBL" id="KAK3365093.1"/>
    </source>
</evidence>
<reference evidence="2" key="1">
    <citation type="journal article" date="2023" name="Mol. Phylogenet. Evol.">
        <title>Genome-scale phylogeny and comparative genomics of the fungal order Sordariales.</title>
        <authorList>
            <person name="Hensen N."/>
            <person name="Bonometti L."/>
            <person name="Westerberg I."/>
            <person name="Brannstrom I.O."/>
            <person name="Guillou S."/>
            <person name="Cros-Aarteil S."/>
            <person name="Calhoun S."/>
            <person name="Haridas S."/>
            <person name="Kuo A."/>
            <person name="Mondo S."/>
            <person name="Pangilinan J."/>
            <person name="Riley R."/>
            <person name="LaButti K."/>
            <person name="Andreopoulos B."/>
            <person name="Lipzen A."/>
            <person name="Chen C."/>
            <person name="Yan M."/>
            <person name="Daum C."/>
            <person name="Ng V."/>
            <person name="Clum A."/>
            <person name="Steindorff A."/>
            <person name="Ohm R.A."/>
            <person name="Martin F."/>
            <person name="Silar P."/>
            <person name="Natvig D.O."/>
            <person name="Lalanne C."/>
            <person name="Gautier V."/>
            <person name="Ament-Velasquez S.L."/>
            <person name="Kruys A."/>
            <person name="Hutchinson M.I."/>
            <person name="Powell A.J."/>
            <person name="Barry K."/>
            <person name="Miller A.N."/>
            <person name="Grigoriev I.V."/>
            <person name="Debuchy R."/>
            <person name="Gladieux P."/>
            <person name="Hiltunen Thoren M."/>
            <person name="Johannesson H."/>
        </authorList>
    </citation>
    <scope>NUCLEOTIDE SEQUENCE</scope>
    <source>
        <strain evidence="2">CBS 958.72</strain>
    </source>
</reference>
<evidence type="ECO:0000256" key="1">
    <source>
        <dbReference type="SAM" id="Phobius"/>
    </source>
</evidence>
<name>A0AAE0JVL6_9PEZI</name>
<organism evidence="2 3">
    <name type="scientific">Lasiosphaeria ovina</name>
    <dbReference type="NCBI Taxonomy" id="92902"/>
    <lineage>
        <taxon>Eukaryota</taxon>
        <taxon>Fungi</taxon>
        <taxon>Dikarya</taxon>
        <taxon>Ascomycota</taxon>
        <taxon>Pezizomycotina</taxon>
        <taxon>Sordariomycetes</taxon>
        <taxon>Sordariomycetidae</taxon>
        <taxon>Sordariales</taxon>
        <taxon>Lasiosphaeriaceae</taxon>
        <taxon>Lasiosphaeria</taxon>
    </lineage>
</organism>
<keyword evidence="3" id="KW-1185">Reference proteome</keyword>
<reference evidence="2" key="2">
    <citation type="submission" date="2023-06" db="EMBL/GenBank/DDBJ databases">
        <authorList>
            <consortium name="Lawrence Berkeley National Laboratory"/>
            <person name="Haridas S."/>
            <person name="Hensen N."/>
            <person name="Bonometti L."/>
            <person name="Westerberg I."/>
            <person name="Brannstrom I.O."/>
            <person name="Guillou S."/>
            <person name="Cros-Aarteil S."/>
            <person name="Calhoun S."/>
            <person name="Kuo A."/>
            <person name="Mondo S."/>
            <person name="Pangilinan J."/>
            <person name="Riley R."/>
            <person name="Labutti K."/>
            <person name="Andreopoulos B."/>
            <person name="Lipzen A."/>
            <person name="Chen C."/>
            <person name="Yanf M."/>
            <person name="Daum C."/>
            <person name="Ng V."/>
            <person name="Clum A."/>
            <person name="Steindorff A."/>
            <person name="Ohm R."/>
            <person name="Martin F."/>
            <person name="Silar P."/>
            <person name="Natvig D."/>
            <person name="Lalanne C."/>
            <person name="Gautier V."/>
            <person name="Ament-Velasquez S.L."/>
            <person name="Kruys A."/>
            <person name="Hutchinson M.I."/>
            <person name="Powell A.J."/>
            <person name="Barry K."/>
            <person name="Miller A.N."/>
            <person name="Grigoriev I.V."/>
            <person name="Debuchy R."/>
            <person name="Gladieux P."/>
            <person name="Thoren M.H."/>
            <person name="Johannesson H."/>
        </authorList>
    </citation>
    <scope>NUCLEOTIDE SEQUENCE</scope>
    <source>
        <strain evidence="2">CBS 958.72</strain>
    </source>
</reference>
<keyword evidence="1" id="KW-1133">Transmembrane helix</keyword>
<keyword evidence="1" id="KW-0472">Membrane</keyword>
<dbReference type="Pfam" id="PF20246">
    <property type="entry name" value="DUF6601"/>
    <property type="match status" value="1"/>
</dbReference>
<keyword evidence="1" id="KW-0812">Transmembrane</keyword>
<gene>
    <name evidence="2" type="ORF">B0T24DRAFT_536933</name>
</gene>